<evidence type="ECO:0000313" key="2">
    <source>
        <dbReference type="EMBL" id="MCO6049346.1"/>
    </source>
</evidence>
<proteinExistence type="predicted"/>
<protein>
    <submittedName>
        <fullName evidence="2">CoA transferase</fullName>
    </submittedName>
</protein>
<comment type="caution">
    <text evidence="2">The sequence shown here is derived from an EMBL/GenBank/DDBJ whole genome shotgun (WGS) entry which is preliminary data.</text>
</comment>
<dbReference type="InterPro" id="IPR023606">
    <property type="entry name" value="CoA-Trfase_III_dom_1_sf"/>
</dbReference>
<organism evidence="2 3">
    <name type="scientific">Mesorhizobium liriopis</name>
    <dbReference type="NCBI Taxonomy" id="2953882"/>
    <lineage>
        <taxon>Bacteria</taxon>
        <taxon>Pseudomonadati</taxon>
        <taxon>Pseudomonadota</taxon>
        <taxon>Alphaproteobacteria</taxon>
        <taxon>Hyphomicrobiales</taxon>
        <taxon>Phyllobacteriaceae</taxon>
        <taxon>Mesorhizobium</taxon>
    </lineage>
</organism>
<evidence type="ECO:0000256" key="1">
    <source>
        <dbReference type="ARBA" id="ARBA00022679"/>
    </source>
</evidence>
<keyword evidence="1 2" id="KW-0808">Transferase</keyword>
<dbReference type="Gene3D" id="3.40.50.10540">
    <property type="entry name" value="Crotonobetainyl-coa:carnitine coa-transferase, domain 1"/>
    <property type="match status" value="1"/>
</dbReference>
<sequence>MAMKKYPLSGVRVVALEQYIAAPFCTMWLADCGAEVIKIERPGSGDPRRDYQPALKGKDGETVYGGFVTYNRNKKSLTLDIQTPEGREVYRDLIRGADVVVENLKPGSVEKLGLGYEDLRRINPRLIYAAISGYGRTKELEGAFSGLPAFDPVIQAMSGITNLFGEEDGPPAVSPVALGDLFTGVMAGYQVLLALYMREKTGTGQFIDAAMYDSLVGLNEKSVMLYTFAGEILTRGRDRYQAPYRTFAVSDGFVALITPNEFIWARFCKALGREDWITNPSTATGRMRAANTAEWEPWVEEWMAARTADDVVTTLDGFGVPAGKVQTGRDLVKCEHLKARHALVEVEDPHVGKLTLARAPVRLSDMPEVPTASAPMLGEHTDEILERTLGYSAERISTLKSSKAVA</sequence>
<dbReference type="Pfam" id="PF02515">
    <property type="entry name" value="CoA_transf_3"/>
    <property type="match status" value="1"/>
</dbReference>
<keyword evidence="3" id="KW-1185">Reference proteome</keyword>
<reference evidence="2 3" key="1">
    <citation type="submission" date="2022-06" db="EMBL/GenBank/DDBJ databases">
        <title>Mesorhizobium sp. strain RP14 Genome sequencing and assembly.</title>
        <authorList>
            <person name="Kim I."/>
        </authorList>
    </citation>
    <scope>NUCLEOTIDE SEQUENCE [LARGE SCALE GENOMIC DNA]</scope>
    <source>
        <strain evidence="3">RP14(2022)</strain>
    </source>
</reference>
<dbReference type="InterPro" id="IPR044855">
    <property type="entry name" value="CoA-Trfase_III_dom3_sf"/>
</dbReference>
<dbReference type="Proteomes" id="UP001205906">
    <property type="component" value="Unassembled WGS sequence"/>
</dbReference>
<dbReference type="PANTHER" id="PTHR48207">
    <property type="entry name" value="SUCCINATE--HYDROXYMETHYLGLUTARATE COA-TRANSFERASE"/>
    <property type="match status" value="1"/>
</dbReference>
<dbReference type="EMBL" id="JAMXQS010000003">
    <property type="protein sequence ID" value="MCO6049346.1"/>
    <property type="molecule type" value="Genomic_DNA"/>
</dbReference>
<dbReference type="SUPFAM" id="SSF89796">
    <property type="entry name" value="CoA-transferase family III (CaiB/BaiF)"/>
    <property type="match status" value="1"/>
</dbReference>
<dbReference type="InterPro" id="IPR050483">
    <property type="entry name" value="CoA-transferase_III_domain"/>
</dbReference>
<accession>A0ABT1C3E5</accession>
<dbReference type="Gene3D" id="3.30.1540.10">
    <property type="entry name" value="formyl-coa transferase, domain 3"/>
    <property type="match status" value="1"/>
</dbReference>
<gene>
    <name evidence="2" type="ORF">NGM99_06030</name>
</gene>
<dbReference type="InterPro" id="IPR003673">
    <property type="entry name" value="CoA-Trfase_fam_III"/>
</dbReference>
<dbReference type="GO" id="GO:0016740">
    <property type="term" value="F:transferase activity"/>
    <property type="evidence" value="ECO:0007669"/>
    <property type="project" value="UniProtKB-KW"/>
</dbReference>
<name>A0ABT1C3E5_9HYPH</name>
<dbReference type="PANTHER" id="PTHR48207:SF3">
    <property type="entry name" value="SUCCINATE--HYDROXYMETHYLGLUTARATE COA-TRANSFERASE"/>
    <property type="match status" value="1"/>
</dbReference>
<evidence type="ECO:0000313" key="3">
    <source>
        <dbReference type="Proteomes" id="UP001205906"/>
    </source>
</evidence>